<dbReference type="PANTHER" id="PTHR21310">
    <property type="entry name" value="AMINOGLYCOSIDE PHOSPHOTRANSFERASE-RELATED-RELATED"/>
    <property type="match status" value="1"/>
</dbReference>
<protein>
    <recommendedName>
        <fullName evidence="3">Aminoglycoside phosphotransferase domain-containing protein</fullName>
    </recommendedName>
</protein>
<dbReference type="OMA" id="YHIEILF"/>
<dbReference type="SUPFAM" id="SSF56112">
    <property type="entry name" value="Protein kinase-like (PK-like)"/>
    <property type="match status" value="1"/>
</dbReference>
<dbReference type="OrthoDB" id="5404599at2759"/>
<organism evidence="1 2">
    <name type="scientific">Grifola frondosa</name>
    <name type="common">Maitake</name>
    <name type="synonym">Polyporus frondosus</name>
    <dbReference type="NCBI Taxonomy" id="5627"/>
    <lineage>
        <taxon>Eukaryota</taxon>
        <taxon>Fungi</taxon>
        <taxon>Dikarya</taxon>
        <taxon>Basidiomycota</taxon>
        <taxon>Agaricomycotina</taxon>
        <taxon>Agaricomycetes</taxon>
        <taxon>Polyporales</taxon>
        <taxon>Grifolaceae</taxon>
        <taxon>Grifola</taxon>
    </lineage>
</organism>
<proteinExistence type="predicted"/>
<keyword evidence="2" id="KW-1185">Reference proteome</keyword>
<dbReference type="Proteomes" id="UP000092993">
    <property type="component" value="Unassembled WGS sequence"/>
</dbReference>
<evidence type="ECO:0000313" key="1">
    <source>
        <dbReference type="EMBL" id="OBZ78633.1"/>
    </source>
</evidence>
<sequence length="492" mass="54411">MLAAVPISSIPSISSFTPQLRLILTYIHSNMAATRCTRPGCNNWAVTGSNTCHIHWNSKPKAGTTASEPEQVATVRFVNITDWELWVKADGQALKLELQQLASQVNLQCLSETASALRSGIGCVCDPIALSDGPTNFGGRHYHITIHFDDGVKWIARISRDHVGIPGSPQRERVLLSEVATMNFLRHNTKVSVPAVHDFALAEDGKGVGVNYILMDYVDGQPMRLEEATIEQQERSSMPILSPSIGSLTLEKPEDVGPLIHDDVADFNSTGNLVPLGPFTDATEYYKARIELVTSFICRRQLYARNPADGYLLHRYLADSIVSTPVGSGSSGVHDSRFYLKHMDDKGDQILVDRDFNIVSVIDWEWAQTCPREEAFAAPLGLVEVIPFYEGDNSLSGYEQTFVKILEAKGRGDLADLVRMGRRTQRLDVMIGGDIEDVSFKELFSGYLKLDPAYTEKCPSWEEWKAAMLLKYGGDEDLAKLLQEQAAAEASN</sequence>
<comment type="caution">
    <text evidence="1">The sequence shown here is derived from an EMBL/GenBank/DDBJ whole genome shotgun (WGS) entry which is preliminary data.</text>
</comment>
<reference evidence="1 2" key="1">
    <citation type="submission" date="2016-03" db="EMBL/GenBank/DDBJ databases">
        <title>Whole genome sequencing of Grifola frondosa 9006-11.</title>
        <authorList>
            <person name="Min B."/>
            <person name="Park H."/>
            <person name="Kim J.-G."/>
            <person name="Cho H."/>
            <person name="Oh Y.-L."/>
            <person name="Kong W.-S."/>
            <person name="Choi I.-G."/>
        </authorList>
    </citation>
    <scope>NUCLEOTIDE SEQUENCE [LARGE SCALE GENOMIC DNA]</scope>
    <source>
        <strain evidence="1 2">9006-11</strain>
    </source>
</reference>
<dbReference type="STRING" id="5627.A0A1C7MP77"/>
<accession>A0A1C7MP77</accession>
<dbReference type="InterPro" id="IPR011009">
    <property type="entry name" value="Kinase-like_dom_sf"/>
</dbReference>
<dbReference type="InterPro" id="IPR051678">
    <property type="entry name" value="AGP_Transferase"/>
</dbReference>
<gene>
    <name evidence="1" type="ORF">A0H81_00783</name>
</gene>
<evidence type="ECO:0000313" key="2">
    <source>
        <dbReference type="Proteomes" id="UP000092993"/>
    </source>
</evidence>
<dbReference type="PANTHER" id="PTHR21310:SF15">
    <property type="entry name" value="AMINOGLYCOSIDE PHOSPHOTRANSFERASE DOMAIN-CONTAINING PROTEIN"/>
    <property type="match status" value="1"/>
</dbReference>
<evidence type="ECO:0008006" key="3">
    <source>
        <dbReference type="Google" id="ProtNLM"/>
    </source>
</evidence>
<name>A0A1C7MP77_GRIFR</name>
<dbReference type="AlphaFoldDB" id="A0A1C7MP77"/>
<dbReference type="EMBL" id="LUGG01000001">
    <property type="protein sequence ID" value="OBZ78633.1"/>
    <property type="molecule type" value="Genomic_DNA"/>
</dbReference>